<protein>
    <submittedName>
        <fullName evidence="2">Uncharacterized protein</fullName>
    </submittedName>
</protein>
<dbReference type="OrthoDB" id="765404at2759"/>
<dbReference type="InParanoid" id="A0A2P5FFH9"/>
<comment type="caution">
    <text evidence="2">The sequence shown here is derived from an EMBL/GenBank/DDBJ whole genome shotgun (WGS) entry which is preliminary data.</text>
</comment>
<dbReference type="EMBL" id="JXTC01000038">
    <property type="protein sequence ID" value="PON96539.1"/>
    <property type="molecule type" value="Genomic_DNA"/>
</dbReference>
<evidence type="ECO:0000313" key="2">
    <source>
        <dbReference type="EMBL" id="PON96539.1"/>
    </source>
</evidence>
<evidence type="ECO:0000256" key="1">
    <source>
        <dbReference type="SAM" id="MobiDB-lite"/>
    </source>
</evidence>
<gene>
    <name evidence="2" type="ORF">TorRG33x02_078120</name>
</gene>
<proteinExistence type="predicted"/>
<feature type="compositionally biased region" description="Low complexity" evidence="1">
    <location>
        <begin position="146"/>
        <end position="157"/>
    </location>
</feature>
<dbReference type="Proteomes" id="UP000237000">
    <property type="component" value="Unassembled WGS sequence"/>
</dbReference>
<dbReference type="AlphaFoldDB" id="A0A2P5FFH9"/>
<feature type="region of interest" description="Disordered" evidence="1">
    <location>
        <begin position="138"/>
        <end position="157"/>
    </location>
</feature>
<organism evidence="2 3">
    <name type="scientific">Trema orientale</name>
    <name type="common">Charcoal tree</name>
    <name type="synonym">Celtis orientalis</name>
    <dbReference type="NCBI Taxonomy" id="63057"/>
    <lineage>
        <taxon>Eukaryota</taxon>
        <taxon>Viridiplantae</taxon>
        <taxon>Streptophyta</taxon>
        <taxon>Embryophyta</taxon>
        <taxon>Tracheophyta</taxon>
        <taxon>Spermatophyta</taxon>
        <taxon>Magnoliopsida</taxon>
        <taxon>eudicotyledons</taxon>
        <taxon>Gunneridae</taxon>
        <taxon>Pentapetalae</taxon>
        <taxon>rosids</taxon>
        <taxon>fabids</taxon>
        <taxon>Rosales</taxon>
        <taxon>Cannabaceae</taxon>
        <taxon>Trema</taxon>
    </lineage>
</organism>
<accession>A0A2P5FFH9</accession>
<keyword evidence="3" id="KW-1185">Reference proteome</keyword>
<evidence type="ECO:0000313" key="3">
    <source>
        <dbReference type="Proteomes" id="UP000237000"/>
    </source>
</evidence>
<reference evidence="3" key="1">
    <citation type="submission" date="2016-06" db="EMBL/GenBank/DDBJ databases">
        <title>Parallel loss of symbiosis genes in relatives of nitrogen-fixing non-legume Parasponia.</title>
        <authorList>
            <person name="Van Velzen R."/>
            <person name="Holmer R."/>
            <person name="Bu F."/>
            <person name="Rutten L."/>
            <person name="Van Zeijl A."/>
            <person name="Liu W."/>
            <person name="Santuari L."/>
            <person name="Cao Q."/>
            <person name="Sharma T."/>
            <person name="Shen D."/>
            <person name="Roswanjaya Y."/>
            <person name="Wardhani T."/>
            <person name="Kalhor M.S."/>
            <person name="Jansen J."/>
            <person name="Van den Hoogen J."/>
            <person name="Gungor B."/>
            <person name="Hartog M."/>
            <person name="Hontelez J."/>
            <person name="Verver J."/>
            <person name="Yang W.-C."/>
            <person name="Schijlen E."/>
            <person name="Repin R."/>
            <person name="Schilthuizen M."/>
            <person name="Schranz E."/>
            <person name="Heidstra R."/>
            <person name="Miyata K."/>
            <person name="Fedorova E."/>
            <person name="Kohlen W."/>
            <person name="Bisseling T."/>
            <person name="Smit S."/>
            <person name="Geurts R."/>
        </authorList>
    </citation>
    <scope>NUCLEOTIDE SEQUENCE [LARGE SCALE GENOMIC DNA]</scope>
    <source>
        <strain evidence="3">cv. RG33-2</strain>
    </source>
</reference>
<name>A0A2P5FFH9_TREOI</name>
<sequence length="201" mass="22271">MGIWDYISGTTESLKRNAPDLTPVKTWCSSSYGYSKSAVSNIGGSVKVNADKVLKQYWPGEETRSKIGPFATSIAKYSAEESLKIYIPGGVWALRVFKKACNDAKKSGERRVDHVKGLEAKVGLLEKEVDELKKLAEKMETNNKQTSSSSSSSSMDLKTTSTSAAVAVVENQKPEDVIRVFMMKEFIGSQLWNDLMFKPRK</sequence>